<comment type="caution">
    <text evidence="4">The sequence shown here is derived from an EMBL/GenBank/DDBJ whole genome shotgun (WGS) entry which is preliminary data.</text>
</comment>
<sequence length="206" mass="21600">MPFQLVVITPERTLPNEATTAAALLSRGLQRLHVRKPGASAAEVAAYLQALPPPARRSCMLHSCHEVAKQTAVRGIHYREADRPTAGVIKAPPGLEVSTSFHALQDLGVCRGELDYVFLSPIYASFSKPGHGGEGAAAAFPDADALASALAGSRYPVLALGGISPERFPELAELGFAGAALLGSIWSADDPLAAWEAARQAAERLP</sequence>
<dbReference type="PANTHER" id="PTHR20857:SF15">
    <property type="entry name" value="THIAMINE-PHOSPHATE SYNTHASE"/>
    <property type="match status" value="1"/>
</dbReference>
<dbReference type="InterPro" id="IPR022998">
    <property type="entry name" value="ThiamineP_synth_TenI"/>
</dbReference>
<dbReference type="AlphaFoldDB" id="A0A2P6U4U6"/>
<dbReference type="CDD" id="cd00564">
    <property type="entry name" value="TMP_TenI"/>
    <property type="match status" value="1"/>
</dbReference>
<dbReference type="EMBL" id="LHPG02000001">
    <property type="protein sequence ID" value="PRW61329.1"/>
    <property type="molecule type" value="Genomic_DNA"/>
</dbReference>
<dbReference type="GO" id="GO:0004789">
    <property type="term" value="F:thiamine-phosphate diphosphorylase activity"/>
    <property type="evidence" value="ECO:0007669"/>
    <property type="project" value="TreeGrafter"/>
</dbReference>
<accession>A0A2P6U4U6</accession>
<dbReference type="InterPro" id="IPR036206">
    <property type="entry name" value="ThiamineP_synth_sf"/>
</dbReference>
<evidence type="ECO:0000313" key="4">
    <source>
        <dbReference type="EMBL" id="PRW61329.1"/>
    </source>
</evidence>
<proteinExistence type="predicted"/>
<dbReference type="Gene3D" id="3.20.20.70">
    <property type="entry name" value="Aldolase class I"/>
    <property type="match status" value="1"/>
</dbReference>
<keyword evidence="2" id="KW-0784">Thiamine biosynthesis</keyword>
<reference evidence="4 6" key="1">
    <citation type="journal article" date="2018" name="Plant J.">
        <title>Genome sequences of Chlorella sorokiniana UTEX 1602 and Micractinium conductrix SAG 241.80: implications to maltose excretion by a green alga.</title>
        <authorList>
            <person name="Arriola M.B."/>
            <person name="Velmurugan N."/>
            <person name="Zhang Y."/>
            <person name="Plunkett M.H."/>
            <person name="Hondzo H."/>
            <person name="Barney B.M."/>
        </authorList>
    </citation>
    <scope>NUCLEOTIDE SEQUENCE [LARGE SCALE GENOMIC DNA]</scope>
    <source>
        <strain evidence="4">1602</strain>
        <strain evidence="6">UTEX 1602</strain>
    </source>
</reference>
<feature type="domain" description="Thiamine phosphate synthase/TenI" evidence="3">
    <location>
        <begin position="6"/>
        <end position="184"/>
    </location>
</feature>
<dbReference type="GO" id="GO:0005737">
    <property type="term" value="C:cytoplasm"/>
    <property type="evidence" value="ECO:0007669"/>
    <property type="project" value="TreeGrafter"/>
</dbReference>
<gene>
    <name evidence="4" type="ORF">C2E21_0344</name>
</gene>
<evidence type="ECO:0000256" key="2">
    <source>
        <dbReference type="ARBA" id="ARBA00022977"/>
    </source>
</evidence>
<evidence type="ECO:0000256" key="1">
    <source>
        <dbReference type="ARBA" id="ARBA00004948"/>
    </source>
</evidence>
<evidence type="ECO:0000313" key="5">
    <source>
        <dbReference type="EMBL" id="PRW61330.1"/>
    </source>
</evidence>
<dbReference type="EMBL" id="LHPG02000001">
    <property type="protein sequence ID" value="PRW61330.1"/>
    <property type="molecule type" value="Genomic_DNA"/>
</dbReference>
<reference evidence="4" key="2">
    <citation type="submission" date="2018-02" db="EMBL/GenBank/DDBJ databases">
        <authorList>
            <person name="Cohen D.B."/>
            <person name="Kent A.D."/>
        </authorList>
    </citation>
    <scope>NUCLEOTIDE SEQUENCE</scope>
    <source>
        <strain evidence="4">1602</strain>
    </source>
</reference>
<dbReference type="Proteomes" id="UP000239899">
    <property type="component" value="Unassembled WGS sequence"/>
</dbReference>
<comment type="pathway">
    <text evidence="1">Cofactor biosynthesis; thiamine diphosphate biosynthesis.</text>
</comment>
<organism evidence="4 6">
    <name type="scientific">Chlorella sorokiniana</name>
    <name type="common">Freshwater green alga</name>
    <dbReference type="NCBI Taxonomy" id="3076"/>
    <lineage>
        <taxon>Eukaryota</taxon>
        <taxon>Viridiplantae</taxon>
        <taxon>Chlorophyta</taxon>
        <taxon>core chlorophytes</taxon>
        <taxon>Trebouxiophyceae</taxon>
        <taxon>Chlorellales</taxon>
        <taxon>Chlorellaceae</taxon>
        <taxon>Chlorella clade</taxon>
        <taxon>Chlorella</taxon>
    </lineage>
</organism>
<name>A0A2P6U4U6_CHLSO</name>
<dbReference type="OrthoDB" id="530912at2759"/>
<protein>
    <submittedName>
        <fullName evidence="4">Thiamine phosphate synthase isoform A</fullName>
    </submittedName>
    <submittedName>
        <fullName evidence="5">Thiamine phosphate synthase isoform B</fullName>
    </submittedName>
</protein>
<dbReference type="Pfam" id="PF02581">
    <property type="entry name" value="TMP-TENI"/>
    <property type="match status" value="1"/>
</dbReference>
<dbReference type="PANTHER" id="PTHR20857">
    <property type="entry name" value="THIAMINE-PHOSPHATE PYROPHOSPHORYLASE"/>
    <property type="match status" value="1"/>
</dbReference>
<dbReference type="SUPFAM" id="SSF51391">
    <property type="entry name" value="Thiamin phosphate synthase"/>
    <property type="match status" value="1"/>
</dbReference>
<evidence type="ECO:0000259" key="3">
    <source>
        <dbReference type="Pfam" id="PF02581"/>
    </source>
</evidence>
<dbReference type="GO" id="GO:0009228">
    <property type="term" value="P:thiamine biosynthetic process"/>
    <property type="evidence" value="ECO:0007669"/>
    <property type="project" value="UniProtKB-KW"/>
</dbReference>
<dbReference type="InterPro" id="IPR013785">
    <property type="entry name" value="Aldolase_TIM"/>
</dbReference>
<keyword evidence="6" id="KW-1185">Reference proteome</keyword>
<evidence type="ECO:0000313" key="6">
    <source>
        <dbReference type="Proteomes" id="UP000239899"/>
    </source>
</evidence>